<keyword evidence="5" id="KW-0560">Oxidoreductase</keyword>
<dbReference type="Pfam" id="PF02913">
    <property type="entry name" value="FAD-oxidase_C"/>
    <property type="match status" value="1"/>
</dbReference>
<evidence type="ECO:0000256" key="6">
    <source>
        <dbReference type="ARBA" id="ARBA00038897"/>
    </source>
</evidence>
<evidence type="ECO:0000259" key="8">
    <source>
        <dbReference type="PROSITE" id="PS51387"/>
    </source>
</evidence>
<dbReference type="InterPro" id="IPR016169">
    <property type="entry name" value="FAD-bd_PCMH_sub2"/>
</dbReference>
<comment type="catalytic activity">
    <reaction evidence="7">
        <text>(R)-lactate + 2 Fe(III)-[cytochrome c] = 2 Fe(II)-[cytochrome c] + pyruvate + 2 H(+)</text>
        <dbReference type="Rhea" id="RHEA:13521"/>
        <dbReference type="Rhea" id="RHEA-COMP:10350"/>
        <dbReference type="Rhea" id="RHEA-COMP:14399"/>
        <dbReference type="ChEBI" id="CHEBI:15361"/>
        <dbReference type="ChEBI" id="CHEBI:15378"/>
        <dbReference type="ChEBI" id="CHEBI:16004"/>
        <dbReference type="ChEBI" id="CHEBI:29033"/>
        <dbReference type="ChEBI" id="CHEBI:29034"/>
        <dbReference type="EC" id="1.1.2.4"/>
    </reaction>
</comment>
<gene>
    <name evidence="9" type="ORF">ASPWEDRAFT_112722</name>
</gene>
<dbReference type="SUPFAM" id="SSF56176">
    <property type="entry name" value="FAD-binding/transporter-associated domain-like"/>
    <property type="match status" value="1"/>
</dbReference>
<dbReference type="OrthoDB" id="7786253at2759"/>
<dbReference type="RefSeq" id="XP_040687995.1">
    <property type="nucleotide sequence ID" value="XM_040828351.1"/>
</dbReference>
<keyword evidence="4" id="KW-0274">FAD</keyword>
<dbReference type="FunFam" id="3.30.70.2740:FF:000001">
    <property type="entry name" value="D-lactate dehydrogenase mitochondrial"/>
    <property type="match status" value="1"/>
</dbReference>
<dbReference type="GO" id="GO:0005739">
    <property type="term" value="C:mitochondrion"/>
    <property type="evidence" value="ECO:0007669"/>
    <property type="project" value="TreeGrafter"/>
</dbReference>
<evidence type="ECO:0000256" key="3">
    <source>
        <dbReference type="ARBA" id="ARBA00022630"/>
    </source>
</evidence>
<dbReference type="GeneID" id="63744199"/>
<dbReference type="VEuPathDB" id="FungiDB:ASPWEDRAFT_112722"/>
<proteinExistence type="inferred from homology"/>
<dbReference type="STRING" id="1073089.A0A1L9RHA5"/>
<keyword evidence="3" id="KW-0285">Flavoprotein</keyword>
<dbReference type="InterPro" id="IPR036318">
    <property type="entry name" value="FAD-bd_PCMH-like_sf"/>
</dbReference>
<evidence type="ECO:0000256" key="5">
    <source>
        <dbReference type="ARBA" id="ARBA00023002"/>
    </source>
</evidence>
<protein>
    <recommendedName>
        <fullName evidence="6">D-lactate dehydrogenase (cytochrome)</fullName>
        <ecNumber evidence="6">1.1.2.4</ecNumber>
    </recommendedName>
</protein>
<dbReference type="Pfam" id="PF01565">
    <property type="entry name" value="FAD_binding_4"/>
    <property type="match status" value="1"/>
</dbReference>
<organism evidence="9 10">
    <name type="scientific">Aspergillus wentii DTO 134E9</name>
    <dbReference type="NCBI Taxonomy" id="1073089"/>
    <lineage>
        <taxon>Eukaryota</taxon>
        <taxon>Fungi</taxon>
        <taxon>Dikarya</taxon>
        <taxon>Ascomycota</taxon>
        <taxon>Pezizomycotina</taxon>
        <taxon>Eurotiomycetes</taxon>
        <taxon>Eurotiomycetidae</taxon>
        <taxon>Eurotiales</taxon>
        <taxon>Aspergillaceae</taxon>
        <taxon>Aspergillus</taxon>
        <taxon>Aspergillus subgen. Cremei</taxon>
    </lineage>
</organism>
<dbReference type="InterPro" id="IPR016171">
    <property type="entry name" value="Vanillyl_alc_oxidase_C-sub2"/>
</dbReference>
<accession>A0A1L9RHA5</accession>
<dbReference type="Gene3D" id="3.30.70.2740">
    <property type="match status" value="1"/>
</dbReference>
<dbReference type="Proteomes" id="UP000184383">
    <property type="component" value="Unassembled WGS sequence"/>
</dbReference>
<sequence length="599" mass="66311">MVRPDALPLRAALRAARPRLTYNIANQNRQFGVSIQCLADERSHSFKNQLYESTQQRLKRERAEQERFSQYQTQSPGGRYAALMFALAFFSTGAYYLGSLKPASLPSLSTTSLSDLEPPQHNVSQSNLQAAWADFVEILGKENVSTENGDLELHSGSDWSSYSRKDDEKLFLVLYPSTTEEVSRVMKVCHQRVIPVTPYSGGTSLEGHFAPTRGGVCIDFRRMDRILQLHKRDLDVVVQPALGWEELNEELAKEGLFFPPDPGPGAMIGGMVGTGCSGTNAYRYGTMREWVLSLTVVLADGAVIKTRQRPRKSSAGYDLTRLFIGSEGTLGLVTEATLKLTVKPKSQNVAVASFPSIQAAAECVTRVVEEGIPVAGVEILDDVQMKCINASQSTSRQWKESPTLFFKFTGTPVGIKEQIGMVQKIVSGTAGRSFEFARGEEEMQELWGARKAALWSVMAMKRGPEDHVWTTDVAVPMSKLPDIIEATKQDMTESELLAGICGHVGDGNFHAIIVFNQNERKSVEAVVHRMVKRAVEMEGTVTGEHGVGLIKRDYLEHELGESTVDAMRRLKLALDPLRLLNCDKVVRIEQPGIGEIKEW</sequence>
<reference evidence="10" key="1">
    <citation type="journal article" date="2017" name="Genome Biol.">
        <title>Comparative genomics reveals high biological diversity and specific adaptations in the industrially and medically important fungal genus Aspergillus.</title>
        <authorList>
            <person name="de Vries R.P."/>
            <person name="Riley R."/>
            <person name="Wiebenga A."/>
            <person name="Aguilar-Osorio G."/>
            <person name="Amillis S."/>
            <person name="Uchima C.A."/>
            <person name="Anderluh G."/>
            <person name="Asadollahi M."/>
            <person name="Askin M."/>
            <person name="Barry K."/>
            <person name="Battaglia E."/>
            <person name="Bayram O."/>
            <person name="Benocci T."/>
            <person name="Braus-Stromeyer S.A."/>
            <person name="Caldana C."/>
            <person name="Canovas D."/>
            <person name="Cerqueira G.C."/>
            <person name="Chen F."/>
            <person name="Chen W."/>
            <person name="Choi C."/>
            <person name="Clum A."/>
            <person name="Dos Santos R.A."/>
            <person name="Damasio A.R."/>
            <person name="Diallinas G."/>
            <person name="Emri T."/>
            <person name="Fekete E."/>
            <person name="Flipphi M."/>
            <person name="Freyberg S."/>
            <person name="Gallo A."/>
            <person name="Gournas C."/>
            <person name="Habgood R."/>
            <person name="Hainaut M."/>
            <person name="Harispe M.L."/>
            <person name="Henrissat B."/>
            <person name="Hilden K.S."/>
            <person name="Hope R."/>
            <person name="Hossain A."/>
            <person name="Karabika E."/>
            <person name="Karaffa L."/>
            <person name="Karanyi Z."/>
            <person name="Krasevec N."/>
            <person name="Kuo A."/>
            <person name="Kusch H."/>
            <person name="LaButti K."/>
            <person name="Lagendijk E.L."/>
            <person name="Lapidus A."/>
            <person name="Levasseur A."/>
            <person name="Lindquist E."/>
            <person name="Lipzen A."/>
            <person name="Logrieco A.F."/>
            <person name="MacCabe A."/>
            <person name="Maekelae M.R."/>
            <person name="Malavazi I."/>
            <person name="Melin P."/>
            <person name="Meyer V."/>
            <person name="Mielnichuk N."/>
            <person name="Miskei M."/>
            <person name="Molnar A.P."/>
            <person name="Mule G."/>
            <person name="Ngan C.Y."/>
            <person name="Orejas M."/>
            <person name="Orosz E."/>
            <person name="Ouedraogo J.P."/>
            <person name="Overkamp K.M."/>
            <person name="Park H.-S."/>
            <person name="Perrone G."/>
            <person name="Piumi F."/>
            <person name="Punt P.J."/>
            <person name="Ram A.F."/>
            <person name="Ramon A."/>
            <person name="Rauscher S."/>
            <person name="Record E."/>
            <person name="Riano-Pachon D.M."/>
            <person name="Robert V."/>
            <person name="Roehrig J."/>
            <person name="Ruller R."/>
            <person name="Salamov A."/>
            <person name="Salih N.S."/>
            <person name="Samson R.A."/>
            <person name="Sandor E."/>
            <person name="Sanguinetti M."/>
            <person name="Schuetze T."/>
            <person name="Sepcic K."/>
            <person name="Shelest E."/>
            <person name="Sherlock G."/>
            <person name="Sophianopoulou V."/>
            <person name="Squina F.M."/>
            <person name="Sun H."/>
            <person name="Susca A."/>
            <person name="Todd R.B."/>
            <person name="Tsang A."/>
            <person name="Unkles S.E."/>
            <person name="van de Wiele N."/>
            <person name="van Rossen-Uffink D."/>
            <person name="Oliveira J.V."/>
            <person name="Vesth T.C."/>
            <person name="Visser J."/>
            <person name="Yu J.-H."/>
            <person name="Zhou M."/>
            <person name="Andersen M.R."/>
            <person name="Archer D.B."/>
            <person name="Baker S.E."/>
            <person name="Benoit I."/>
            <person name="Brakhage A.A."/>
            <person name="Braus G.H."/>
            <person name="Fischer R."/>
            <person name="Frisvad J.C."/>
            <person name="Goldman G.H."/>
            <person name="Houbraken J."/>
            <person name="Oakley B."/>
            <person name="Pocsi I."/>
            <person name="Scazzocchio C."/>
            <person name="Seiboth B."/>
            <person name="vanKuyk P.A."/>
            <person name="Wortman J."/>
            <person name="Dyer P.S."/>
            <person name="Grigoriev I.V."/>
        </authorList>
    </citation>
    <scope>NUCLEOTIDE SEQUENCE [LARGE SCALE GENOMIC DNA]</scope>
    <source>
        <strain evidence="10">DTO 134E9</strain>
    </source>
</reference>
<name>A0A1L9RHA5_ASPWE</name>
<dbReference type="InterPro" id="IPR004113">
    <property type="entry name" value="FAD-bd_oxidored_4_C"/>
</dbReference>
<dbReference type="Gene3D" id="3.30.465.10">
    <property type="match status" value="1"/>
</dbReference>
<dbReference type="FunFam" id="1.10.45.10:FF:000001">
    <property type="entry name" value="D-lactate dehydrogenase mitochondrial"/>
    <property type="match status" value="1"/>
</dbReference>
<feature type="domain" description="FAD-binding PCMH-type" evidence="8">
    <location>
        <begin position="166"/>
        <end position="343"/>
    </location>
</feature>
<dbReference type="InterPro" id="IPR016166">
    <property type="entry name" value="FAD-bd_PCMH"/>
</dbReference>
<evidence type="ECO:0000256" key="2">
    <source>
        <dbReference type="ARBA" id="ARBA00008000"/>
    </source>
</evidence>
<dbReference type="PANTHER" id="PTHR11748">
    <property type="entry name" value="D-LACTATE DEHYDROGENASE"/>
    <property type="match status" value="1"/>
</dbReference>
<dbReference type="InterPro" id="IPR016164">
    <property type="entry name" value="FAD-linked_Oxase-like_C"/>
</dbReference>
<evidence type="ECO:0000313" key="10">
    <source>
        <dbReference type="Proteomes" id="UP000184383"/>
    </source>
</evidence>
<dbReference type="SUPFAM" id="SSF55103">
    <property type="entry name" value="FAD-linked oxidases, C-terminal domain"/>
    <property type="match status" value="1"/>
</dbReference>
<dbReference type="FunFam" id="3.30.465.10:FF:000014">
    <property type="entry name" value="D-lactate dehydrogenase (Cytochrome), putative"/>
    <property type="match status" value="1"/>
</dbReference>
<comment type="cofactor">
    <cofactor evidence="1">
        <name>FAD</name>
        <dbReference type="ChEBI" id="CHEBI:57692"/>
    </cofactor>
</comment>
<evidence type="ECO:0000313" key="9">
    <source>
        <dbReference type="EMBL" id="OJJ34319.1"/>
    </source>
</evidence>
<dbReference type="PANTHER" id="PTHR11748:SF116">
    <property type="entry name" value="D-LACTATE DEHYDROGENASE (CYTOCHROME) (AFU_ORTHOLOGUE AFUA_7G02560)"/>
    <property type="match status" value="1"/>
</dbReference>
<comment type="similarity">
    <text evidence="2">Belongs to the FAD-binding oxidoreductase/transferase type 4 family.</text>
</comment>
<dbReference type="EMBL" id="KV878213">
    <property type="protein sequence ID" value="OJJ34319.1"/>
    <property type="molecule type" value="Genomic_DNA"/>
</dbReference>
<evidence type="ECO:0000256" key="1">
    <source>
        <dbReference type="ARBA" id="ARBA00001974"/>
    </source>
</evidence>
<dbReference type="GO" id="GO:1903457">
    <property type="term" value="P:lactate catabolic process"/>
    <property type="evidence" value="ECO:0007669"/>
    <property type="project" value="TreeGrafter"/>
</dbReference>
<keyword evidence="10" id="KW-1185">Reference proteome</keyword>
<dbReference type="EC" id="1.1.2.4" evidence="6"/>
<dbReference type="AlphaFoldDB" id="A0A1L9RHA5"/>
<dbReference type="InterPro" id="IPR006094">
    <property type="entry name" value="Oxid_FAD_bind_N"/>
</dbReference>
<dbReference type="GO" id="GO:0071949">
    <property type="term" value="F:FAD binding"/>
    <property type="evidence" value="ECO:0007669"/>
    <property type="project" value="InterPro"/>
</dbReference>
<dbReference type="GO" id="GO:0004458">
    <property type="term" value="F:D-lactate dehydrogenase (cytochrome) activity"/>
    <property type="evidence" value="ECO:0007669"/>
    <property type="project" value="UniProtKB-EC"/>
</dbReference>
<evidence type="ECO:0000256" key="4">
    <source>
        <dbReference type="ARBA" id="ARBA00022827"/>
    </source>
</evidence>
<dbReference type="Gene3D" id="1.10.45.10">
    <property type="entry name" value="Vanillyl-alcohol Oxidase, Chain A, domain 4"/>
    <property type="match status" value="1"/>
</dbReference>
<evidence type="ECO:0000256" key="7">
    <source>
        <dbReference type="ARBA" id="ARBA00051436"/>
    </source>
</evidence>
<dbReference type="GO" id="GO:0008720">
    <property type="term" value="F:D-lactate dehydrogenase (NAD+) activity"/>
    <property type="evidence" value="ECO:0007669"/>
    <property type="project" value="TreeGrafter"/>
</dbReference>
<dbReference type="PROSITE" id="PS51387">
    <property type="entry name" value="FAD_PCMH"/>
    <property type="match status" value="1"/>
</dbReference>